<evidence type="ECO:0008006" key="5">
    <source>
        <dbReference type="Google" id="ProtNLM"/>
    </source>
</evidence>
<evidence type="ECO:0000313" key="4">
    <source>
        <dbReference type="Proteomes" id="UP000435112"/>
    </source>
</evidence>
<sequence>MLSQNNSNGLAVTASYYKRMMHILKNMSVFVDSRRILMQSVVDKKSWAKAGLRRGCSVCTRKFGPARRRQKCAECGLQLCDHHSAR</sequence>
<dbReference type="InterPro" id="IPR011011">
    <property type="entry name" value="Znf_FYVE_PHD"/>
</dbReference>
<dbReference type="AlphaFoldDB" id="A0A6A3NZA3"/>
<dbReference type="Gene3D" id="3.30.40.10">
    <property type="entry name" value="Zinc/RING finger domain, C3HC4 (zinc finger)"/>
    <property type="match status" value="1"/>
</dbReference>
<dbReference type="SUPFAM" id="SSF57903">
    <property type="entry name" value="FYVE/PHD zinc finger"/>
    <property type="match status" value="1"/>
</dbReference>
<dbReference type="InterPro" id="IPR013083">
    <property type="entry name" value="Znf_RING/FYVE/PHD"/>
</dbReference>
<dbReference type="EMBL" id="QXFT01000020">
    <property type="protein sequence ID" value="KAE9359265.1"/>
    <property type="molecule type" value="Genomic_DNA"/>
</dbReference>
<reference evidence="1 4" key="1">
    <citation type="submission" date="2018-09" db="EMBL/GenBank/DDBJ databases">
        <title>Genomic investigation of the strawberry pathogen Phytophthora fragariae indicates pathogenicity is determined by transcriptional variation in three key races.</title>
        <authorList>
            <person name="Adams T.M."/>
            <person name="Armitage A.D."/>
            <person name="Sobczyk M.K."/>
            <person name="Bates H.J."/>
            <person name="Dunwell J.M."/>
            <person name="Nellist C.F."/>
            <person name="Harrison R.J."/>
        </authorList>
    </citation>
    <scope>NUCLEOTIDE SEQUENCE [LARGE SCALE GENOMIC DNA]</scope>
    <source>
        <strain evidence="1 4">SCRP324</strain>
        <strain evidence="2 3">SCRP333</strain>
    </source>
</reference>
<evidence type="ECO:0000313" key="3">
    <source>
        <dbReference type="Proteomes" id="UP000434957"/>
    </source>
</evidence>
<dbReference type="OrthoDB" id="10306076at2759"/>
<accession>A0A6A3NZA3</accession>
<comment type="caution">
    <text evidence="1">The sequence shown here is derived from an EMBL/GenBank/DDBJ whole genome shotgun (WGS) entry which is preliminary data.</text>
</comment>
<name>A0A6A3NZA3_9STRA</name>
<dbReference type="Proteomes" id="UP000435112">
    <property type="component" value="Unassembled WGS sequence"/>
</dbReference>
<evidence type="ECO:0000313" key="2">
    <source>
        <dbReference type="EMBL" id="KAE9359265.1"/>
    </source>
</evidence>
<evidence type="ECO:0000313" key="1">
    <source>
        <dbReference type="EMBL" id="KAE9048108.1"/>
    </source>
</evidence>
<protein>
    <recommendedName>
        <fullName evidence="5">FYVE-type domain-containing protein</fullName>
    </recommendedName>
</protein>
<proteinExistence type="predicted"/>
<keyword evidence="3" id="KW-1185">Reference proteome</keyword>
<dbReference type="EMBL" id="QXFU01000016">
    <property type="protein sequence ID" value="KAE9048108.1"/>
    <property type="molecule type" value="Genomic_DNA"/>
</dbReference>
<organism evidence="1 4">
    <name type="scientific">Phytophthora rubi</name>
    <dbReference type="NCBI Taxonomy" id="129364"/>
    <lineage>
        <taxon>Eukaryota</taxon>
        <taxon>Sar</taxon>
        <taxon>Stramenopiles</taxon>
        <taxon>Oomycota</taxon>
        <taxon>Peronosporomycetes</taxon>
        <taxon>Peronosporales</taxon>
        <taxon>Peronosporaceae</taxon>
        <taxon>Phytophthora</taxon>
    </lineage>
</organism>
<gene>
    <name evidence="1" type="ORF">PR002_g658</name>
    <name evidence="2" type="ORF">PR003_g842</name>
</gene>
<dbReference type="Proteomes" id="UP000434957">
    <property type="component" value="Unassembled WGS sequence"/>
</dbReference>